<feature type="signal peptide" evidence="1">
    <location>
        <begin position="1"/>
        <end position="21"/>
    </location>
</feature>
<dbReference type="Proteomes" id="UP000625551">
    <property type="component" value="Unassembled WGS sequence"/>
</dbReference>
<dbReference type="EMBL" id="JACXAJ010000005">
    <property type="protein sequence ID" value="MBD1397852.1"/>
    <property type="molecule type" value="Genomic_DNA"/>
</dbReference>
<evidence type="ECO:0000313" key="2">
    <source>
        <dbReference type="EMBL" id="MBD1397852.1"/>
    </source>
</evidence>
<dbReference type="RefSeq" id="WP_191184008.1">
    <property type="nucleotide sequence ID" value="NZ_JACXAJ010000005.1"/>
</dbReference>
<comment type="caution">
    <text evidence="2">The sequence shown here is derived from an EMBL/GenBank/DDBJ whole genome shotgun (WGS) entry which is preliminary data.</text>
</comment>
<gene>
    <name evidence="2" type="ORF">H9Q13_11810</name>
</gene>
<proteinExistence type="predicted"/>
<sequence>MNRLILLLLITIAFSCNKKLASTEQLVFDRMAYMYDLKPAIAKDIWPGFDEKQYDVPLIYYTDSTSFIANPTARFLAIYNPIAVFKSSAIKVYKTASRLDSTPFHMAVNFTLGDSSAYDNYVPFMHCSGFEETRDVIEDVESVEVWVTMVVHEYFHGFQFQHKDYLERFGNHAASSQKSKLKELYKEHAWFKTAVDKENELLLQALASDDRNEIRELIAAFFKERETRRDEAKRKLDLDIGTVESTYETLEGTARYVEQKLYEKFSQKLPDAKLQQTDSAYHAYHAFKGYKLEKDQWLYLTPKSGVYFYATGFNMTRLFDKLHIGYKDRLFKESHLSLEDILKTI</sequence>
<evidence type="ECO:0000256" key="1">
    <source>
        <dbReference type="SAM" id="SignalP"/>
    </source>
</evidence>
<evidence type="ECO:0008006" key="4">
    <source>
        <dbReference type="Google" id="ProtNLM"/>
    </source>
</evidence>
<reference evidence="2 3" key="1">
    <citation type="submission" date="2020-09" db="EMBL/GenBank/DDBJ databases">
        <title>Genome sequencing and assembly of Pontibacter sp.</title>
        <authorList>
            <person name="Chhetri G."/>
        </authorList>
    </citation>
    <scope>NUCLEOTIDE SEQUENCE [LARGE SCALE GENOMIC DNA]</scope>
    <source>
        <strain evidence="2 3">JH31</strain>
    </source>
</reference>
<keyword evidence="1" id="KW-0732">Signal</keyword>
<feature type="chain" id="PRO_5046814857" description="Aminopeptidase" evidence="1">
    <location>
        <begin position="22"/>
        <end position="345"/>
    </location>
</feature>
<organism evidence="2 3">
    <name type="scientific">Pontibacter aquaedesilientis</name>
    <dbReference type="NCBI Taxonomy" id="2766980"/>
    <lineage>
        <taxon>Bacteria</taxon>
        <taxon>Pseudomonadati</taxon>
        <taxon>Bacteroidota</taxon>
        <taxon>Cytophagia</taxon>
        <taxon>Cytophagales</taxon>
        <taxon>Hymenobacteraceae</taxon>
        <taxon>Pontibacter</taxon>
    </lineage>
</organism>
<keyword evidence="3" id="KW-1185">Reference proteome</keyword>
<dbReference type="PROSITE" id="PS51257">
    <property type="entry name" value="PROKAR_LIPOPROTEIN"/>
    <property type="match status" value="1"/>
</dbReference>
<evidence type="ECO:0000313" key="3">
    <source>
        <dbReference type="Proteomes" id="UP000625551"/>
    </source>
</evidence>
<accession>A0ABR7XHS2</accession>
<name>A0ABR7XHS2_9BACT</name>
<protein>
    <recommendedName>
        <fullName evidence="4">Aminopeptidase</fullName>
    </recommendedName>
</protein>